<dbReference type="Pfam" id="PF13450">
    <property type="entry name" value="NAD_binding_8"/>
    <property type="match status" value="1"/>
</dbReference>
<dbReference type="Gene3D" id="3.50.50.60">
    <property type="entry name" value="FAD/NAD(P)-binding domain"/>
    <property type="match status" value="2"/>
</dbReference>
<dbReference type="Proteomes" id="UP000245771">
    <property type="component" value="Unassembled WGS sequence"/>
</dbReference>
<dbReference type="InParanoid" id="A0A316VBU6"/>
<dbReference type="RefSeq" id="XP_025353753.1">
    <property type="nucleotide sequence ID" value="XM_025499050.1"/>
</dbReference>
<dbReference type="GeneID" id="37020831"/>
<keyword evidence="1" id="KW-0472">Membrane</keyword>
<evidence type="ECO:0000313" key="3">
    <source>
        <dbReference type="Proteomes" id="UP000245771"/>
    </source>
</evidence>
<dbReference type="Gene3D" id="3.90.660.20">
    <property type="entry name" value="Protoporphyrinogen oxidase, mitochondrial, domain 2"/>
    <property type="match status" value="1"/>
</dbReference>
<dbReference type="GO" id="GO:0016491">
    <property type="term" value="F:oxidoreductase activity"/>
    <property type="evidence" value="ECO:0007669"/>
    <property type="project" value="TreeGrafter"/>
</dbReference>
<keyword evidence="1" id="KW-1133">Transmembrane helix</keyword>
<accession>A0A316VBU6</accession>
<feature type="transmembrane region" description="Helical" evidence="1">
    <location>
        <begin position="155"/>
        <end position="173"/>
    </location>
</feature>
<dbReference type="STRING" id="1280837.A0A316VBU6"/>
<organism evidence="2 3">
    <name type="scientific">Meira miltonrushii</name>
    <dbReference type="NCBI Taxonomy" id="1280837"/>
    <lineage>
        <taxon>Eukaryota</taxon>
        <taxon>Fungi</taxon>
        <taxon>Dikarya</taxon>
        <taxon>Basidiomycota</taxon>
        <taxon>Ustilaginomycotina</taxon>
        <taxon>Exobasidiomycetes</taxon>
        <taxon>Exobasidiales</taxon>
        <taxon>Brachybasidiaceae</taxon>
        <taxon>Meira</taxon>
    </lineage>
</organism>
<evidence type="ECO:0000256" key="1">
    <source>
        <dbReference type="SAM" id="Phobius"/>
    </source>
</evidence>
<protein>
    <submittedName>
        <fullName evidence="2">FAD/NAD(P)-binding domain-containing protein</fullName>
    </submittedName>
</protein>
<dbReference type="EMBL" id="KZ819604">
    <property type="protein sequence ID" value="PWN33451.1"/>
    <property type="molecule type" value="Genomic_DNA"/>
</dbReference>
<keyword evidence="3" id="KW-1185">Reference proteome</keyword>
<dbReference type="AlphaFoldDB" id="A0A316VBU6"/>
<evidence type="ECO:0000313" key="2">
    <source>
        <dbReference type="EMBL" id="PWN33451.1"/>
    </source>
</evidence>
<dbReference type="InterPro" id="IPR036188">
    <property type="entry name" value="FAD/NAD-bd_sf"/>
</dbReference>
<dbReference type="PANTHER" id="PTHR42923">
    <property type="entry name" value="PROTOPORPHYRINOGEN OXIDASE"/>
    <property type="match status" value="1"/>
</dbReference>
<reference evidence="2 3" key="1">
    <citation type="journal article" date="2018" name="Mol. Biol. Evol.">
        <title>Broad Genomic Sampling Reveals a Smut Pathogenic Ancestry of the Fungal Clade Ustilaginomycotina.</title>
        <authorList>
            <person name="Kijpornyongpan T."/>
            <person name="Mondo S.J."/>
            <person name="Barry K."/>
            <person name="Sandor L."/>
            <person name="Lee J."/>
            <person name="Lipzen A."/>
            <person name="Pangilinan J."/>
            <person name="LaButti K."/>
            <person name="Hainaut M."/>
            <person name="Henrissat B."/>
            <person name="Grigoriev I.V."/>
            <person name="Spatafora J.W."/>
            <person name="Aime M.C."/>
        </authorList>
    </citation>
    <scope>NUCLEOTIDE SEQUENCE [LARGE SCALE GENOMIC DNA]</scope>
    <source>
        <strain evidence="2 3">MCA 3882</strain>
    </source>
</reference>
<gene>
    <name evidence="2" type="ORF">FA14DRAFT_161297</name>
</gene>
<dbReference type="PANTHER" id="PTHR42923:SF42">
    <property type="entry name" value="AMINE OXIDASE DOMAIN-CONTAINING PROTEIN"/>
    <property type="match status" value="1"/>
</dbReference>
<dbReference type="InterPro" id="IPR050464">
    <property type="entry name" value="Zeta_carotene_desat/Oxidored"/>
</dbReference>
<dbReference type="OrthoDB" id="1111734at2759"/>
<sequence length="554" mass="61897">MVGISKSDRQIKVAIIGSGLAGLTASHLLSQSAELRKRYDVHIFEKNESLGLDASSITIPHPTQQEKSLRVDVPMRSINAGYYPNLTRLYKSLGVKLKKTNFTFSFSSIHAPRSPFMLYNGQSGIRGFSVRAGDSSSHPSSSIQQRISTNFSQSLTLLIFAFSYIVLLFFALYHHARGHLLDPMHPINREPFLHWSNRHKRYIDPTFIRSVTLTLFSAVTTSSIASVEQIPAAEILLYISSTFLRDHHKVQGGVQIVQDALARNIPLDNVHTSYTVERIQSDQQGYTISVADKAPISGFQHVILATPATFSNSLIESYCNSIAEKVSAADQIENIRILQDNLAQIRYEESMVINHSDRSLLPKNKKDWQDLNLVSANTVENDERYRLLAGSKHGGRSAMATHLIRSTATDGELILQTTNPTIWPKKDSILSSSNFVRALTPISKQAIDGLFEWTPVHLTFSQRVTQFFRLFNFEQSTPTTIHSDWITACFSILRGKKHSLRLGKLQSSRSLQPVDSEKPGNIWVCGSYAQGIPLLEGCVTSSMLVVNEILQNDI</sequence>
<proteinExistence type="predicted"/>
<name>A0A316VBU6_9BASI</name>
<dbReference type="SUPFAM" id="SSF51905">
    <property type="entry name" value="FAD/NAD(P)-binding domain"/>
    <property type="match status" value="1"/>
</dbReference>
<keyword evidence="1" id="KW-0812">Transmembrane</keyword>